<dbReference type="EC" id="3.2.1.52" evidence="3"/>
<proteinExistence type="inferred from homology"/>
<keyword evidence="4 9" id="KW-0378">Hydrolase</keyword>
<evidence type="ECO:0000256" key="5">
    <source>
        <dbReference type="ARBA" id="ARBA00023295"/>
    </source>
</evidence>
<sequence length="580" mass="56997">MAPFQHLRDSFHKSFPVLAAASTAVALASCTAAPPPAASPAPSSAAPSGSAAPSVTPRTTPAPRTASPSPSATADPGARPLGWGPQQRDQDAAAAAVAAMSPEQKAGQVLLPFFTGTDATAHAAVVERLHLAGSIIMGDNVPRDPQGKVDLAAMTAINQRLAQATRADGRPWPGIIGVDQEGGIVARLGAPLTEWPAPMSYGAAGSGPLAREAGQGLAGELVPLGFNTDFAPDADVTIGPKDPTIGARSMSGDPGATAGLSVAFSQGMLAAGVLPTIKHFPGHGSVTADSHLDLPLQPATVAELQQRDWKPFQAAIAAEAPMVMTGHIAVPALEPGVPASLSAPTYAALRGLGFKGVAVTDALNMGAVSKQYPPGSAAVKALAAGADLLLMPADVWQAHAAIVGAVASGALPAARLDEAALRVATMMTWHARTAAATSAPAGLPAGSGTPLSARVSAAAVTVLTGQCSGALAPGAVQVAGGSPADRERFSAAAAGAGLAVGSGPVVSLIGIGGRHAGGDIAVALDAPWPLQDATAPVKVALYGRSQAAFDALAAVLAGKATAPGKLPAAVGSFPAGTGCP</sequence>
<feature type="region of interest" description="Disordered" evidence="6">
    <location>
        <begin position="31"/>
        <end position="99"/>
    </location>
</feature>
<evidence type="ECO:0000256" key="6">
    <source>
        <dbReference type="SAM" id="MobiDB-lite"/>
    </source>
</evidence>
<keyword evidence="7" id="KW-0732">Signal</keyword>
<dbReference type="PANTHER" id="PTHR30480">
    <property type="entry name" value="BETA-HEXOSAMINIDASE-RELATED"/>
    <property type="match status" value="1"/>
</dbReference>
<dbReference type="GO" id="GO:0009254">
    <property type="term" value="P:peptidoglycan turnover"/>
    <property type="evidence" value="ECO:0007669"/>
    <property type="project" value="TreeGrafter"/>
</dbReference>
<evidence type="ECO:0000256" key="3">
    <source>
        <dbReference type="ARBA" id="ARBA00012663"/>
    </source>
</evidence>
<comment type="similarity">
    <text evidence="2">Belongs to the glycosyl hydrolase 3 family.</text>
</comment>
<gene>
    <name evidence="9" type="ORF">ARTSIC4J27_1320</name>
</gene>
<protein>
    <recommendedName>
        <fullName evidence="3">beta-N-acetylhexosaminidase</fullName>
        <ecNumber evidence="3">3.2.1.52</ecNumber>
    </recommendedName>
</protein>
<feature type="chain" id="PRO_5039382744" description="beta-N-acetylhexosaminidase" evidence="7">
    <location>
        <begin position="29"/>
        <end position="580"/>
    </location>
</feature>
<name>A0A024GZK3_9MICC</name>
<dbReference type="InterPro" id="IPR017853">
    <property type="entry name" value="GH"/>
</dbReference>
<comment type="caution">
    <text evidence="9">The sequence shown here is derived from an EMBL/GenBank/DDBJ whole genome shotgun (WGS) entry which is preliminary data.</text>
</comment>
<comment type="catalytic activity">
    <reaction evidence="1">
        <text>Hydrolysis of terminal non-reducing N-acetyl-D-hexosamine residues in N-acetyl-beta-D-hexosaminides.</text>
        <dbReference type="EC" id="3.2.1.52"/>
    </reaction>
</comment>
<evidence type="ECO:0000256" key="4">
    <source>
        <dbReference type="ARBA" id="ARBA00022801"/>
    </source>
</evidence>
<dbReference type="Pfam" id="PF00933">
    <property type="entry name" value="Glyco_hydro_3"/>
    <property type="match status" value="1"/>
</dbReference>
<dbReference type="STRING" id="861266.ARTSIC4J27_1320"/>
<organism evidence="9 10">
    <name type="scientific">Pseudarthrobacter siccitolerans</name>
    <dbReference type="NCBI Taxonomy" id="861266"/>
    <lineage>
        <taxon>Bacteria</taxon>
        <taxon>Bacillati</taxon>
        <taxon>Actinomycetota</taxon>
        <taxon>Actinomycetes</taxon>
        <taxon>Micrococcales</taxon>
        <taxon>Micrococcaceae</taxon>
        <taxon>Pseudarthrobacter</taxon>
    </lineage>
</organism>
<dbReference type="GO" id="GO:0005975">
    <property type="term" value="P:carbohydrate metabolic process"/>
    <property type="evidence" value="ECO:0007669"/>
    <property type="project" value="InterPro"/>
</dbReference>
<dbReference type="Proteomes" id="UP000035722">
    <property type="component" value="Unassembled WGS sequence"/>
</dbReference>
<evidence type="ECO:0000313" key="10">
    <source>
        <dbReference type="Proteomes" id="UP000035722"/>
    </source>
</evidence>
<keyword evidence="10" id="KW-1185">Reference proteome</keyword>
<evidence type="ECO:0000256" key="2">
    <source>
        <dbReference type="ARBA" id="ARBA00005336"/>
    </source>
</evidence>
<evidence type="ECO:0000259" key="8">
    <source>
        <dbReference type="Pfam" id="PF00933"/>
    </source>
</evidence>
<dbReference type="AlphaFoldDB" id="A0A024GZK3"/>
<evidence type="ECO:0000313" key="9">
    <source>
        <dbReference type="EMBL" id="CCQ45380.1"/>
    </source>
</evidence>
<dbReference type="PANTHER" id="PTHR30480:SF13">
    <property type="entry name" value="BETA-HEXOSAMINIDASE"/>
    <property type="match status" value="1"/>
</dbReference>
<evidence type="ECO:0000256" key="7">
    <source>
        <dbReference type="SAM" id="SignalP"/>
    </source>
</evidence>
<feature type="signal peptide" evidence="7">
    <location>
        <begin position="1"/>
        <end position="28"/>
    </location>
</feature>
<dbReference type="GO" id="GO:0004563">
    <property type="term" value="F:beta-N-acetylhexosaminidase activity"/>
    <property type="evidence" value="ECO:0007669"/>
    <property type="project" value="UniProtKB-EC"/>
</dbReference>
<evidence type="ECO:0000256" key="1">
    <source>
        <dbReference type="ARBA" id="ARBA00001231"/>
    </source>
</evidence>
<feature type="compositionally biased region" description="Low complexity" evidence="6">
    <location>
        <begin position="40"/>
        <end position="74"/>
    </location>
</feature>
<accession>A0A024GZK3</accession>
<reference evidence="10" key="1">
    <citation type="journal article" date="2014" name="Genome Announc.">
        <title>Genome Sequence of Arthrobacter siccitolerans 4J27, a Xeroprotectant-Producing Desiccation-Tolerant Microorganism.</title>
        <authorList>
            <person name="Manzanera M."/>
            <person name="Santa-Cruz-Calvo L."/>
            <person name="Vilchez J.I."/>
            <person name="Garcia-Fontana C."/>
            <person name="Silva-Castro G.A."/>
            <person name="Calvo C."/>
            <person name="Gonzalez-Lopez J."/>
        </authorList>
    </citation>
    <scope>NUCLEOTIDE SEQUENCE [LARGE SCALE GENOMIC DNA]</scope>
    <source>
        <strain evidence="10">4J27</strain>
    </source>
</reference>
<dbReference type="EMBL" id="CAQI01000035">
    <property type="protein sequence ID" value="CCQ45380.1"/>
    <property type="molecule type" value="Genomic_DNA"/>
</dbReference>
<feature type="domain" description="Glycoside hydrolase family 3 N-terminal" evidence="8">
    <location>
        <begin position="104"/>
        <end position="425"/>
    </location>
</feature>
<keyword evidence="5" id="KW-0326">Glycosidase</keyword>
<dbReference type="InterPro" id="IPR050226">
    <property type="entry name" value="NagZ_Beta-hexosaminidase"/>
</dbReference>
<dbReference type="SUPFAM" id="SSF51445">
    <property type="entry name" value="(Trans)glycosidases"/>
    <property type="match status" value="1"/>
</dbReference>
<dbReference type="InterPro" id="IPR036962">
    <property type="entry name" value="Glyco_hydro_3_N_sf"/>
</dbReference>
<dbReference type="InterPro" id="IPR001764">
    <property type="entry name" value="Glyco_hydro_3_N"/>
</dbReference>
<dbReference type="Gene3D" id="3.20.20.300">
    <property type="entry name" value="Glycoside hydrolase, family 3, N-terminal domain"/>
    <property type="match status" value="1"/>
</dbReference>